<comment type="catalytic activity">
    <reaction evidence="2">
        <text>a 3'-end 2',3'-cyclophospho-ribonucleotide-RNA + H2O = a 3'-end 2'-phospho-ribonucleotide-RNA + H(+)</text>
        <dbReference type="Rhea" id="RHEA:11828"/>
        <dbReference type="Rhea" id="RHEA-COMP:10464"/>
        <dbReference type="Rhea" id="RHEA-COMP:17353"/>
        <dbReference type="ChEBI" id="CHEBI:15377"/>
        <dbReference type="ChEBI" id="CHEBI:15378"/>
        <dbReference type="ChEBI" id="CHEBI:83064"/>
        <dbReference type="ChEBI" id="CHEBI:173113"/>
        <dbReference type="EC" id="3.1.4.58"/>
    </reaction>
</comment>
<dbReference type="Pfam" id="PF02834">
    <property type="entry name" value="LigT_PEase"/>
    <property type="match status" value="2"/>
</dbReference>
<feature type="short sequence motif" description="HXTX 1" evidence="2">
    <location>
        <begin position="43"/>
        <end position="46"/>
    </location>
</feature>
<feature type="domain" description="Phosphoesterase HXTX" evidence="3">
    <location>
        <begin position="10"/>
        <end position="93"/>
    </location>
</feature>
<protein>
    <recommendedName>
        <fullName evidence="2">RNA 2',3'-cyclic phosphodiesterase</fullName>
        <shortName evidence="2">RNA 2',3'-CPDase</shortName>
        <ecNumber evidence="2">3.1.4.58</ecNumber>
    </recommendedName>
</protein>
<dbReference type="InterPro" id="IPR014051">
    <property type="entry name" value="Phosphoesterase_HXTX"/>
</dbReference>
<dbReference type="InterPro" id="IPR004175">
    <property type="entry name" value="RNA_CPDase"/>
</dbReference>
<proteinExistence type="inferred from homology"/>
<dbReference type="RefSeq" id="WP_146598859.1">
    <property type="nucleotide sequence ID" value="NZ_SJPY01000002.1"/>
</dbReference>
<keyword evidence="1 2" id="KW-0378">Hydrolase</keyword>
<dbReference type="PANTHER" id="PTHR35561:SF1">
    <property type="entry name" value="RNA 2',3'-CYCLIC PHOSPHODIESTERASE"/>
    <property type="match status" value="1"/>
</dbReference>
<dbReference type="SUPFAM" id="SSF55144">
    <property type="entry name" value="LigT-like"/>
    <property type="match status" value="1"/>
</dbReference>
<evidence type="ECO:0000256" key="1">
    <source>
        <dbReference type="ARBA" id="ARBA00022801"/>
    </source>
</evidence>
<reference evidence="4 5" key="1">
    <citation type="submission" date="2019-02" db="EMBL/GenBank/DDBJ databases">
        <title>Deep-cultivation of Planctomycetes and their phenomic and genomic characterization uncovers novel biology.</title>
        <authorList>
            <person name="Wiegand S."/>
            <person name="Jogler M."/>
            <person name="Boedeker C."/>
            <person name="Pinto D."/>
            <person name="Vollmers J."/>
            <person name="Rivas-Marin E."/>
            <person name="Kohn T."/>
            <person name="Peeters S.H."/>
            <person name="Heuer A."/>
            <person name="Rast P."/>
            <person name="Oberbeckmann S."/>
            <person name="Bunk B."/>
            <person name="Jeske O."/>
            <person name="Meyerdierks A."/>
            <person name="Storesund J.E."/>
            <person name="Kallscheuer N."/>
            <person name="Luecker S."/>
            <person name="Lage O.M."/>
            <person name="Pohl T."/>
            <person name="Merkel B.J."/>
            <person name="Hornburger P."/>
            <person name="Mueller R.-W."/>
            <person name="Bruemmer F."/>
            <person name="Labrenz M."/>
            <person name="Spormann A.M."/>
            <person name="Op Den Camp H."/>
            <person name="Overmann J."/>
            <person name="Amann R."/>
            <person name="Jetten M.S.M."/>
            <person name="Mascher T."/>
            <person name="Medema M.H."/>
            <person name="Devos D.P."/>
            <person name="Kaster A.-K."/>
            <person name="Ovreas L."/>
            <person name="Rohde M."/>
            <person name="Galperin M.Y."/>
            <person name="Jogler C."/>
        </authorList>
    </citation>
    <scope>NUCLEOTIDE SEQUENCE [LARGE SCALE GENOMIC DNA]</scope>
    <source>
        <strain evidence="4 5">Q31b</strain>
    </source>
</reference>
<keyword evidence="4" id="KW-0436">Ligase</keyword>
<evidence type="ECO:0000256" key="2">
    <source>
        <dbReference type="HAMAP-Rule" id="MF_01940"/>
    </source>
</evidence>
<sequence length="189" mass="21180">MHTIRSFIAIPLSPQVLHNATRLVAKVSEPNDGIRWVPTDNLHLTLKFLGEVDNTEVPEVCNTIREVVDGYSPFELEFAGIGALPSIDRPRVICVYGQDPTGSLCEIVAKLEKRLADQGFKPEPRDYRPHLTLGRTKGGSRRASEEVIEKVKAYQDMKFGQMEVDAVELIASFLEKRGPSYQVMDTIEL</sequence>
<dbReference type="InterPro" id="IPR009097">
    <property type="entry name" value="Cyclic_Pdiesterase"/>
</dbReference>
<dbReference type="PANTHER" id="PTHR35561">
    <property type="entry name" value="RNA 2',3'-CYCLIC PHOSPHODIESTERASE"/>
    <property type="match status" value="1"/>
</dbReference>
<feature type="short sequence motif" description="HXTX 2" evidence="2">
    <location>
        <begin position="130"/>
        <end position="133"/>
    </location>
</feature>
<comment type="similarity">
    <text evidence="2">Belongs to the 2H phosphoesterase superfamily. ThpR family.</text>
</comment>
<keyword evidence="5" id="KW-1185">Reference proteome</keyword>
<comment type="caution">
    <text evidence="4">The sequence shown here is derived from an EMBL/GenBank/DDBJ whole genome shotgun (WGS) entry which is preliminary data.</text>
</comment>
<evidence type="ECO:0000313" key="4">
    <source>
        <dbReference type="EMBL" id="TWU43786.1"/>
    </source>
</evidence>
<evidence type="ECO:0000313" key="5">
    <source>
        <dbReference type="Proteomes" id="UP000315471"/>
    </source>
</evidence>
<dbReference type="NCBIfam" id="TIGR02258">
    <property type="entry name" value="2_5_ligase"/>
    <property type="match status" value="1"/>
</dbReference>
<dbReference type="EMBL" id="SJPY01000002">
    <property type="protein sequence ID" value="TWU43786.1"/>
    <property type="molecule type" value="Genomic_DNA"/>
</dbReference>
<dbReference type="GO" id="GO:0008664">
    <property type="term" value="F:RNA 2',3'-cyclic 3'-phosphodiesterase activity"/>
    <property type="evidence" value="ECO:0007669"/>
    <property type="project" value="UniProtKB-EC"/>
</dbReference>
<dbReference type="GO" id="GO:0004113">
    <property type="term" value="F:2',3'-cyclic-nucleotide 3'-phosphodiesterase activity"/>
    <property type="evidence" value="ECO:0007669"/>
    <property type="project" value="InterPro"/>
</dbReference>
<dbReference type="AlphaFoldDB" id="A0A5C6E8I0"/>
<dbReference type="OrthoDB" id="9789350at2"/>
<dbReference type="EC" id="3.1.4.58" evidence="2"/>
<gene>
    <name evidence="4" type="ORF">Q31b_13180</name>
</gene>
<accession>A0A5C6E8I0</accession>
<organism evidence="4 5">
    <name type="scientific">Novipirellula aureliae</name>
    <dbReference type="NCBI Taxonomy" id="2527966"/>
    <lineage>
        <taxon>Bacteria</taxon>
        <taxon>Pseudomonadati</taxon>
        <taxon>Planctomycetota</taxon>
        <taxon>Planctomycetia</taxon>
        <taxon>Pirellulales</taxon>
        <taxon>Pirellulaceae</taxon>
        <taxon>Novipirellula</taxon>
    </lineage>
</organism>
<dbReference type="HAMAP" id="MF_01940">
    <property type="entry name" value="RNA_CPDase"/>
    <property type="match status" value="1"/>
</dbReference>
<dbReference type="Proteomes" id="UP000315471">
    <property type="component" value="Unassembled WGS sequence"/>
</dbReference>
<dbReference type="GO" id="GO:0016874">
    <property type="term" value="F:ligase activity"/>
    <property type="evidence" value="ECO:0007669"/>
    <property type="project" value="UniProtKB-KW"/>
</dbReference>
<feature type="active site" description="Proton donor" evidence="2">
    <location>
        <position position="43"/>
    </location>
</feature>
<dbReference type="Gene3D" id="3.90.1140.10">
    <property type="entry name" value="Cyclic phosphodiesterase"/>
    <property type="match status" value="1"/>
</dbReference>
<feature type="active site" description="Proton acceptor" evidence="2">
    <location>
        <position position="130"/>
    </location>
</feature>
<evidence type="ECO:0000259" key="3">
    <source>
        <dbReference type="Pfam" id="PF02834"/>
    </source>
</evidence>
<name>A0A5C6E8I0_9BACT</name>
<feature type="domain" description="Phosphoesterase HXTX" evidence="3">
    <location>
        <begin position="102"/>
        <end position="181"/>
    </location>
</feature>
<comment type="function">
    <text evidence="2">Hydrolyzes RNA 2',3'-cyclic phosphodiester to an RNA 2'-phosphomonoester.</text>
</comment>